<dbReference type="PANTHER" id="PTHR45907:SF16">
    <property type="entry name" value="SERPENTINE RECEPTOR, CLASS J"/>
    <property type="match status" value="1"/>
</dbReference>
<reference evidence="2" key="1">
    <citation type="journal article" date="2008" name="Nat. Genet.">
        <title>The Pristionchus pacificus genome provides a unique perspective on nematode lifestyle and parasitism.</title>
        <authorList>
            <person name="Dieterich C."/>
            <person name="Clifton S.W."/>
            <person name="Schuster L.N."/>
            <person name="Chinwalla A."/>
            <person name="Delehaunty K."/>
            <person name="Dinkelacker I."/>
            <person name="Fulton L."/>
            <person name="Fulton R."/>
            <person name="Godfrey J."/>
            <person name="Minx P."/>
            <person name="Mitreva M."/>
            <person name="Roeseler W."/>
            <person name="Tian H."/>
            <person name="Witte H."/>
            <person name="Yang S.P."/>
            <person name="Wilson R.K."/>
            <person name="Sommer R.J."/>
        </authorList>
    </citation>
    <scope>NUCLEOTIDE SEQUENCE [LARGE SCALE GENOMIC DNA]</scope>
    <source>
        <strain evidence="2">PS312</strain>
    </source>
</reference>
<proteinExistence type="predicted"/>
<dbReference type="AlphaFoldDB" id="A0A2A6CJQ0"/>
<dbReference type="Proteomes" id="UP000005239">
    <property type="component" value="Unassembled WGS sequence"/>
</dbReference>
<dbReference type="InterPro" id="IPR019423">
    <property type="entry name" value="7TM_GPCR_serpentine_rcpt_Srj"/>
</dbReference>
<keyword evidence="2" id="KW-1185">Reference proteome</keyword>
<gene>
    <name evidence="1" type="primary">WBGene00279823</name>
</gene>
<evidence type="ECO:0000313" key="1">
    <source>
        <dbReference type="EnsemblMetazoa" id="PPA41454.1"/>
    </source>
</evidence>
<evidence type="ECO:0000313" key="2">
    <source>
        <dbReference type="Proteomes" id="UP000005239"/>
    </source>
</evidence>
<accession>A0A8R1UVP2</accession>
<sequence>MLPIPSNVAIFFFVELIGCSLYSLFLLIISYSKQAFLNTPFFKLFISTGFAGNGVFYYQLADTAHDLLACAERECDANLCCTGNHFQWVRDVLLHPRQASDRTQPSDDIIWSPRTIFAMIFCQYIVPLIGHFYFAITPVNWVDGAYKGLDSATGSVGIYRSIIGVFYALYALIGVALNLFVVKRLRNLSLSSTTFYRQQRSLALYTIASTMTHVVFALHQFAWTYAFSAGDRGVQLSVRGMKPFVYGLTTFSDLVVLFLLSGQSSCTMWSFLLILHYVTMRALLDILEKISDVTFVTGFILNLLLLYLIRRFSTKELGTYKYLLEIFATYDTYLAVVHHITNPKSIPSSTGYSFVCDRAFGSFPLAAFYSSVYSVPFLLLNVHLLYRYWTIRAPHRIALFSNAKFEAALVAAGVFIHLAQFYASLIFSKPEDSDEIRLYQQLFRREYERDVNDGVFVMNYFPSFHMFSRGGQLSMRPFALLVIGDIMVLASLPLATALALMTYREILEARNLSETIRTFHLRILIAANPNSGNFCLPNSGHFCFVLNINISLFHIYSPKFSALGLVLLSCFPCLDAIVIIVLMKPYREGLIQLVRRKKKASITVLSPAFSTFIP</sequence>
<accession>A0A2A6CJQ0</accession>
<dbReference type="EnsemblMetazoa" id="PPA41454.1">
    <property type="protein sequence ID" value="PPA41454.1"/>
    <property type="gene ID" value="WBGene00279823"/>
</dbReference>
<organism evidence="1 2">
    <name type="scientific">Pristionchus pacificus</name>
    <name type="common">Parasitic nematode worm</name>
    <dbReference type="NCBI Taxonomy" id="54126"/>
    <lineage>
        <taxon>Eukaryota</taxon>
        <taxon>Metazoa</taxon>
        <taxon>Ecdysozoa</taxon>
        <taxon>Nematoda</taxon>
        <taxon>Chromadorea</taxon>
        <taxon>Rhabditida</taxon>
        <taxon>Rhabditina</taxon>
        <taxon>Diplogasteromorpha</taxon>
        <taxon>Diplogasteroidea</taxon>
        <taxon>Neodiplogasteridae</taxon>
        <taxon>Pristionchus</taxon>
    </lineage>
</organism>
<dbReference type="InterPro" id="IPR019428">
    <property type="entry name" value="7TM_GPCR_serpentine_rcpt_Str"/>
</dbReference>
<protein>
    <submittedName>
        <fullName evidence="1">G protein-coupled receptor</fullName>
    </submittedName>
</protein>
<name>A0A2A6CJQ0_PRIPA</name>
<dbReference type="Pfam" id="PF10326">
    <property type="entry name" value="7TM_GPCR_Str"/>
    <property type="match status" value="1"/>
</dbReference>
<dbReference type="PANTHER" id="PTHR45907">
    <property type="entry name" value="SERPENTINE RECEPTOR, CLASS J"/>
    <property type="match status" value="1"/>
</dbReference>
<reference evidence="1" key="2">
    <citation type="submission" date="2022-06" db="UniProtKB">
        <authorList>
            <consortium name="EnsemblMetazoa"/>
        </authorList>
    </citation>
    <scope>IDENTIFICATION</scope>
    <source>
        <strain evidence="1">PS312</strain>
    </source>
</reference>
<dbReference type="SUPFAM" id="SSF81321">
    <property type="entry name" value="Family A G protein-coupled receptor-like"/>
    <property type="match status" value="1"/>
</dbReference>